<dbReference type="Ensembl" id="ENSSSCT00030053488.1">
    <property type="protein sequence ID" value="ENSSSCP00030024403.1"/>
    <property type="gene ID" value="ENSSSCG00030038451.1"/>
</dbReference>
<evidence type="ECO:0000313" key="2">
    <source>
        <dbReference type="Proteomes" id="UP000694570"/>
    </source>
</evidence>
<dbReference type="Ensembl" id="ENSSSCT00015064721.1">
    <property type="protein sequence ID" value="ENSSSCP00015025902.1"/>
    <property type="gene ID" value="ENSSSCG00015048659.1"/>
</dbReference>
<dbReference type="AlphaFoldDB" id="A0A8D0WTN3"/>
<sequence length="122" mass="13995">MFTAALFSIAKRWKQLKCPLTDDWINKMWSIQTMEYYSVFKRKGIWTYATAWMNLEDIMLSEISQSQKHKHHMIPLIGGPQRSQIHKTESRRVGCQGLGGGGSWRLMGTEFHLGTMTNSGDG</sequence>
<reference evidence="1" key="1">
    <citation type="submission" date="2025-05" db="UniProtKB">
        <authorList>
            <consortium name="Ensembl"/>
        </authorList>
    </citation>
    <scope>IDENTIFICATION</scope>
</reference>
<evidence type="ECO:0008006" key="3">
    <source>
        <dbReference type="Google" id="ProtNLM"/>
    </source>
</evidence>
<dbReference type="Proteomes" id="UP000694726">
    <property type="component" value="Unplaced"/>
</dbReference>
<dbReference type="Proteomes" id="UP000694570">
    <property type="component" value="Unplaced"/>
</dbReference>
<organism evidence="1 2">
    <name type="scientific">Sus scrofa</name>
    <name type="common">Pig</name>
    <dbReference type="NCBI Taxonomy" id="9823"/>
    <lineage>
        <taxon>Eukaryota</taxon>
        <taxon>Metazoa</taxon>
        <taxon>Chordata</taxon>
        <taxon>Craniata</taxon>
        <taxon>Vertebrata</taxon>
        <taxon>Euteleostomi</taxon>
        <taxon>Mammalia</taxon>
        <taxon>Eutheria</taxon>
        <taxon>Laurasiatheria</taxon>
        <taxon>Artiodactyla</taxon>
        <taxon>Suina</taxon>
        <taxon>Suidae</taxon>
        <taxon>Sus</taxon>
    </lineage>
</organism>
<evidence type="ECO:0000313" key="1">
    <source>
        <dbReference type="Ensembl" id="ENSSSCP00030024403.1"/>
    </source>
</evidence>
<accession>A0A8D0WTN3</accession>
<protein>
    <recommendedName>
        <fullName evidence="3">DUF1725 domain-containing protein</fullName>
    </recommendedName>
</protein>
<name>A0A8D0WTN3_PIG</name>
<proteinExistence type="predicted"/>